<dbReference type="InterPro" id="IPR001789">
    <property type="entry name" value="Sig_transdc_resp-reg_receiver"/>
</dbReference>
<feature type="domain" description="Response regulatory" evidence="3">
    <location>
        <begin position="11"/>
        <end position="126"/>
    </location>
</feature>
<name>A0ABW5GF42_9PSEU</name>
<reference evidence="5" key="1">
    <citation type="journal article" date="2019" name="Int. J. Syst. Evol. Microbiol.">
        <title>The Global Catalogue of Microorganisms (GCM) 10K type strain sequencing project: providing services to taxonomists for standard genome sequencing and annotation.</title>
        <authorList>
            <consortium name="The Broad Institute Genomics Platform"/>
            <consortium name="The Broad Institute Genome Sequencing Center for Infectious Disease"/>
            <person name="Wu L."/>
            <person name="Ma J."/>
        </authorList>
    </citation>
    <scope>NUCLEOTIDE SEQUENCE [LARGE SCALE GENOMIC DNA]</scope>
    <source>
        <strain evidence="5">CGMCC 4.7643</strain>
    </source>
</reference>
<keyword evidence="5" id="KW-1185">Reference proteome</keyword>
<dbReference type="InterPro" id="IPR058245">
    <property type="entry name" value="NreC/VraR/RcsB-like_REC"/>
</dbReference>
<evidence type="ECO:0000313" key="4">
    <source>
        <dbReference type="EMBL" id="MFD2459760.1"/>
    </source>
</evidence>
<dbReference type="Pfam" id="PF00072">
    <property type="entry name" value="Response_reg"/>
    <property type="match status" value="1"/>
</dbReference>
<dbReference type="CDD" id="cd17535">
    <property type="entry name" value="REC_NarL-like"/>
    <property type="match status" value="1"/>
</dbReference>
<dbReference type="SUPFAM" id="SSF52172">
    <property type="entry name" value="CheY-like"/>
    <property type="match status" value="1"/>
</dbReference>
<evidence type="ECO:0000313" key="5">
    <source>
        <dbReference type="Proteomes" id="UP001597419"/>
    </source>
</evidence>
<dbReference type="PROSITE" id="PS50110">
    <property type="entry name" value="RESPONSE_REGULATORY"/>
    <property type="match status" value="1"/>
</dbReference>
<dbReference type="Gene3D" id="3.40.50.2300">
    <property type="match status" value="1"/>
</dbReference>
<organism evidence="4 5">
    <name type="scientific">Amycolatopsis samaneae</name>
    <dbReference type="NCBI Taxonomy" id="664691"/>
    <lineage>
        <taxon>Bacteria</taxon>
        <taxon>Bacillati</taxon>
        <taxon>Actinomycetota</taxon>
        <taxon>Actinomycetes</taxon>
        <taxon>Pseudonocardiales</taxon>
        <taxon>Pseudonocardiaceae</taxon>
        <taxon>Amycolatopsis</taxon>
    </lineage>
</organism>
<dbReference type="EMBL" id="JBHUKU010000007">
    <property type="protein sequence ID" value="MFD2459760.1"/>
    <property type="molecule type" value="Genomic_DNA"/>
</dbReference>
<accession>A0ABW5GF42</accession>
<evidence type="ECO:0000259" key="3">
    <source>
        <dbReference type="PROSITE" id="PS50110"/>
    </source>
</evidence>
<dbReference type="RefSeq" id="WP_345403207.1">
    <property type="nucleotide sequence ID" value="NZ_BAABHG010000014.1"/>
</dbReference>
<evidence type="ECO:0000256" key="1">
    <source>
        <dbReference type="ARBA" id="ARBA00023125"/>
    </source>
</evidence>
<keyword evidence="1" id="KW-0238">DNA-binding</keyword>
<gene>
    <name evidence="4" type="ORF">ACFSYJ_14185</name>
</gene>
<keyword evidence="2" id="KW-0597">Phosphoprotein</keyword>
<protein>
    <submittedName>
        <fullName evidence="4">Response regulator transcription factor</fullName>
    </submittedName>
</protein>
<sequence length="131" mass="13994">MGQELPHARLRVLIADDNPIVRDALRVLLETEPDLHVVAVAGDATEAVELAQRCAPEVAVLDVRIPGGGAWMARELRHRVPGLKLMAFSAHSDSGSIAQMASAGVTEYLVKGSPNTEIIAAIRRLGRRVSG</sequence>
<dbReference type="InterPro" id="IPR011006">
    <property type="entry name" value="CheY-like_superfamily"/>
</dbReference>
<proteinExistence type="predicted"/>
<dbReference type="InterPro" id="IPR039420">
    <property type="entry name" value="WalR-like"/>
</dbReference>
<comment type="caution">
    <text evidence="4">The sequence shown here is derived from an EMBL/GenBank/DDBJ whole genome shotgun (WGS) entry which is preliminary data.</text>
</comment>
<feature type="modified residue" description="4-aspartylphosphate" evidence="2">
    <location>
        <position position="62"/>
    </location>
</feature>
<dbReference type="Proteomes" id="UP001597419">
    <property type="component" value="Unassembled WGS sequence"/>
</dbReference>
<evidence type="ECO:0000256" key="2">
    <source>
        <dbReference type="PROSITE-ProRule" id="PRU00169"/>
    </source>
</evidence>
<dbReference type="SMART" id="SM00448">
    <property type="entry name" value="REC"/>
    <property type="match status" value="1"/>
</dbReference>
<dbReference type="PANTHER" id="PTHR43214">
    <property type="entry name" value="TWO-COMPONENT RESPONSE REGULATOR"/>
    <property type="match status" value="1"/>
</dbReference>